<protein>
    <recommendedName>
        <fullName evidence="4">Outer membrane protein beta-barrel domain-containing protein</fullName>
    </recommendedName>
</protein>
<dbReference type="EMBL" id="JBHTIZ010000046">
    <property type="protein sequence ID" value="MFD0985434.1"/>
    <property type="molecule type" value="Genomic_DNA"/>
</dbReference>
<feature type="signal peptide" evidence="1">
    <location>
        <begin position="1"/>
        <end position="21"/>
    </location>
</feature>
<evidence type="ECO:0000313" key="3">
    <source>
        <dbReference type="Proteomes" id="UP001597051"/>
    </source>
</evidence>
<gene>
    <name evidence="2" type="ORF">ACFQ0S_13205</name>
</gene>
<evidence type="ECO:0000313" key="2">
    <source>
        <dbReference type="EMBL" id="MFD0985434.1"/>
    </source>
</evidence>
<comment type="caution">
    <text evidence="2">The sequence shown here is derived from an EMBL/GenBank/DDBJ whole genome shotgun (WGS) entry which is preliminary data.</text>
</comment>
<dbReference type="RefSeq" id="WP_379759228.1">
    <property type="nucleotide sequence ID" value="NZ_JBHSYB010000067.1"/>
</dbReference>
<dbReference type="Proteomes" id="UP001597051">
    <property type="component" value="Unassembled WGS sequence"/>
</dbReference>
<sequence>MKTIKQSLSLLCLILAIDSYSQDTPTPLKQNNLNTTIGLGLGLDYGGIGANILYYPLDQIGLFGGVGYAFAGAGFNVGAKFRLNAKKESPKIGPYLIGMYGYNAAIAVKNASKFNKLFYGPTFGFGVDFKPKDKGRNGYWSLALLVPIRSSDVDQYIDDLKNYERIEFENELFPVGFSIGYHIKID</sequence>
<name>A0ABW3J587_9FLAO</name>
<accession>A0ABW3J587</accession>
<evidence type="ECO:0008006" key="4">
    <source>
        <dbReference type="Google" id="ProtNLM"/>
    </source>
</evidence>
<evidence type="ECO:0000256" key="1">
    <source>
        <dbReference type="SAM" id="SignalP"/>
    </source>
</evidence>
<organism evidence="2 3">
    <name type="scientific">Flavobacterium myungsuense</name>
    <dbReference type="NCBI Taxonomy" id="651823"/>
    <lineage>
        <taxon>Bacteria</taxon>
        <taxon>Pseudomonadati</taxon>
        <taxon>Bacteroidota</taxon>
        <taxon>Flavobacteriia</taxon>
        <taxon>Flavobacteriales</taxon>
        <taxon>Flavobacteriaceae</taxon>
        <taxon>Flavobacterium</taxon>
    </lineage>
</organism>
<reference evidence="3" key="1">
    <citation type="journal article" date="2019" name="Int. J. Syst. Evol. Microbiol.">
        <title>The Global Catalogue of Microorganisms (GCM) 10K type strain sequencing project: providing services to taxonomists for standard genome sequencing and annotation.</title>
        <authorList>
            <consortium name="The Broad Institute Genomics Platform"/>
            <consortium name="The Broad Institute Genome Sequencing Center for Infectious Disease"/>
            <person name="Wu L."/>
            <person name="Ma J."/>
        </authorList>
    </citation>
    <scope>NUCLEOTIDE SEQUENCE [LARGE SCALE GENOMIC DNA]</scope>
    <source>
        <strain evidence="3">CECT 7649</strain>
    </source>
</reference>
<keyword evidence="3" id="KW-1185">Reference proteome</keyword>
<keyword evidence="1" id="KW-0732">Signal</keyword>
<proteinExistence type="predicted"/>
<feature type="chain" id="PRO_5046990712" description="Outer membrane protein beta-barrel domain-containing protein" evidence="1">
    <location>
        <begin position="22"/>
        <end position="186"/>
    </location>
</feature>